<sequence>MDNECVQSVRKGWKRFTLMEPPIFLLLLAYGMTATVFTDLIVYQTCRQMMGTNKNNCDILHTNSSSDEAKELDKIVQPHASYLIMCKSLIEGIVPAFLVLFLGPWSDTYGRKPLLIIGYFGKLIIYIEIK</sequence>
<dbReference type="AlphaFoldDB" id="A0A8J5V053"/>
<dbReference type="GO" id="GO:0022857">
    <property type="term" value="F:transmembrane transporter activity"/>
    <property type="evidence" value="ECO:0007669"/>
    <property type="project" value="TreeGrafter"/>
</dbReference>
<dbReference type="OrthoDB" id="430300at2759"/>
<dbReference type="Proteomes" id="UP000729913">
    <property type="component" value="Unassembled WGS sequence"/>
</dbReference>
<protein>
    <recommendedName>
        <fullName evidence="8">Solute carrier family 46 member 3</fullName>
    </recommendedName>
</protein>
<gene>
    <name evidence="6" type="ORF">G9C98_000390</name>
</gene>
<keyword evidence="2 5" id="KW-0812">Transmembrane</keyword>
<comment type="subcellular location">
    <subcellularLocation>
        <location evidence="1">Membrane</location>
        <topology evidence="1">Multi-pass membrane protein</topology>
    </subcellularLocation>
</comment>
<evidence type="ECO:0000256" key="2">
    <source>
        <dbReference type="ARBA" id="ARBA00022692"/>
    </source>
</evidence>
<keyword evidence="4 5" id="KW-0472">Membrane</keyword>
<keyword evidence="3 5" id="KW-1133">Transmembrane helix</keyword>
<evidence type="ECO:0000256" key="1">
    <source>
        <dbReference type="ARBA" id="ARBA00004141"/>
    </source>
</evidence>
<evidence type="ECO:0000256" key="5">
    <source>
        <dbReference type="SAM" id="Phobius"/>
    </source>
</evidence>
<dbReference type="PANTHER" id="PTHR23507">
    <property type="entry name" value="ZGC:174356"/>
    <property type="match status" value="1"/>
</dbReference>
<evidence type="ECO:0008006" key="8">
    <source>
        <dbReference type="Google" id="ProtNLM"/>
    </source>
</evidence>
<reference evidence="6" key="2">
    <citation type="submission" date="2021-04" db="EMBL/GenBank/DDBJ databases">
        <title>Genome-wide patterns of bracovirus chromosomal integration into multiple host tissues during parasitism.</title>
        <authorList>
            <person name="Chebbi M.A.C."/>
        </authorList>
    </citation>
    <scope>NUCLEOTIDE SEQUENCE</scope>
    <source>
        <tissue evidence="6">Whole body</tissue>
    </source>
</reference>
<keyword evidence="7" id="KW-1185">Reference proteome</keyword>
<feature type="transmembrane region" description="Helical" evidence="5">
    <location>
        <begin position="80"/>
        <end position="101"/>
    </location>
</feature>
<comment type="caution">
    <text evidence="6">The sequence shown here is derived from an EMBL/GenBank/DDBJ whole genome shotgun (WGS) entry which is preliminary data.</text>
</comment>
<dbReference type="GO" id="GO:0016020">
    <property type="term" value="C:membrane"/>
    <property type="evidence" value="ECO:0007669"/>
    <property type="project" value="UniProtKB-SubCell"/>
</dbReference>
<reference evidence="6" key="1">
    <citation type="submission" date="2020-03" db="EMBL/GenBank/DDBJ databases">
        <authorList>
            <person name="Chebbi M.A."/>
            <person name="Drezen J.M."/>
        </authorList>
    </citation>
    <scope>NUCLEOTIDE SEQUENCE</scope>
    <source>
        <tissue evidence="6">Whole body</tissue>
    </source>
</reference>
<feature type="transmembrane region" description="Helical" evidence="5">
    <location>
        <begin position="23"/>
        <end position="43"/>
    </location>
</feature>
<evidence type="ECO:0000256" key="3">
    <source>
        <dbReference type="ARBA" id="ARBA00022989"/>
    </source>
</evidence>
<name>A0A8J5V053_9HYME</name>
<dbReference type="EMBL" id="JAAOIC020000032">
    <property type="protein sequence ID" value="KAG8039661.1"/>
    <property type="molecule type" value="Genomic_DNA"/>
</dbReference>
<organism evidence="6 7">
    <name type="scientific">Cotesia typhae</name>
    <dbReference type="NCBI Taxonomy" id="2053667"/>
    <lineage>
        <taxon>Eukaryota</taxon>
        <taxon>Metazoa</taxon>
        <taxon>Ecdysozoa</taxon>
        <taxon>Arthropoda</taxon>
        <taxon>Hexapoda</taxon>
        <taxon>Insecta</taxon>
        <taxon>Pterygota</taxon>
        <taxon>Neoptera</taxon>
        <taxon>Endopterygota</taxon>
        <taxon>Hymenoptera</taxon>
        <taxon>Apocrita</taxon>
        <taxon>Ichneumonoidea</taxon>
        <taxon>Braconidae</taxon>
        <taxon>Microgastrinae</taxon>
        <taxon>Cotesia</taxon>
    </lineage>
</organism>
<accession>A0A8J5V053</accession>
<evidence type="ECO:0000313" key="6">
    <source>
        <dbReference type="EMBL" id="KAG8039661.1"/>
    </source>
</evidence>
<proteinExistence type="predicted"/>
<dbReference type="PANTHER" id="PTHR23507:SF39">
    <property type="entry name" value="GH23453P-RELATED"/>
    <property type="match status" value="1"/>
</dbReference>
<evidence type="ECO:0000256" key="4">
    <source>
        <dbReference type="ARBA" id="ARBA00023136"/>
    </source>
</evidence>
<evidence type="ECO:0000313" key="7">
    <source>
        <dbReference type="Proteomes" id="UP000729913"/>
    </source>
</evidence>